<dbReference type="Gene3D" id="1.10.287.70">
    <property type="match status" value="1"/>
</dbReference>
<keyword evidence="12" id="KW-0406">Ion transport</keyword>
<reference evidence="24 25" key="1">
    <citation type="journal article" date="2011" name="Proc. Natl. Acad. Sci. U.S.A.">
        <title>Genetic diversity and population structure of the endangered marsupial Sarcophilus harrisii (Tasmanian devil).</title>
        <authorList>
            <person name="Miller W."/>
            <person name="Hayes V.M."/>
            <person name="Ratan A."/>
            <person name="Petersen D.C."/>
            <person name="Wittekindt N.E."/>
            <person name="Miller J."/>
            <person name="Walenz B."/>
            <person name="Knight J."/>
            <person name="Qi J."/>
            <person name="Zhao F."/>
            <person name="Wang Q."/>
            <person name="Bedoya-Reina O.C."/>
            <person name="Katiyar N."/>
            <person name="Tomsho L.P."/>
            <person name="Kasson L.M."/>
            <person name="Hardie R.A."/>
            <person name="Woodbridge P."/>
            <person name="Tindall E.A."/>
            <person name="Bertelsen M.F."/>
            <person name="Dixon D."/>
            <person name="Pyecroft S."/>
            <person name="Helgen K.M."/>
            <person name="Lesk A.M."/>
            <person name="Pringle T.H."/>
            <person name="Patterson N."/>
            <person name="Zhang Y."/>
            <person name="Kreiss A."/>
            <person name="Woods G.M."/>
            <person name="Jones M.E."/>
            <person name="Schuster S.C."/>
        </authorList>
    </citation>
    <scope>NUCLEOTIDE SEQUENCE [LARGE SCALE GENOMIC DNA]</scope>
</reference>
<comment type="catalytic activity">
    <reaction evidence="16">
        <text>K(+)(in) = K(+)(out)</text>
        <dbReference type="Rhea" id="RHEA:29463"/>
        <dbReference type="ChEBI" id="CHEBI:29103"/>
    </reaction>
</comment>
<dbReference type="AlphaFoldDB" id="G3WCR5"/>
<dbReference type="Pfam" id="PF21014">
    <property type="entry name" value="Slowpoke_C"/>
    <property type="match status" value="1"/>
</dbReference>
<keyword evidence="4" id="KW-1003">Cell membrane</keyword>
<dbReference type="Proteomes" id="UP000007648">
    <property type="component" value="Unassembled WGS sequence"/>
</dbReference>
<dbReference type="Pfam" id="PF03493">
    <property type="entry name" value="BK_channel_a"/>
    <property type="match status" value="1"/>
</dbReference>
<dbReference type="InParanoid" id="G3WCR5"/>
<dbReference type="FunCoup" id="G3WCR5">
    <property type="interactions" value="217"/>
</dbReference>
<accession>G3WCR5</accession>
<gene>
    <name evidence="24" type="primary">KCNU1</name>
</gene>
<comment type="function">
    <text evidence="17">Testis-specific potassium channel activated by both intracellular pH and membrane voltage that mediates export of K(+). Represents the primary spermatozoan K(+) current. The channel underlies a pH-triggered membrane hyperpolarization during the process of sperm capacitation, as sperm encounter the alkaline environment near the ovum in the female reproductive tract, thereby playing an essential for male fertility.</text>
</comment>
<dbReference type="CTD" id="157855"/>
<protein>
    <recommendedName>
        <fullName evidence="18">Potassium channel subfamily U member 1</fullName>
    </recommendedName>
    <alternativeName>
        <fullName evidence="15">BK channel</fullName>
    </alternativeName>
    <alternativeName>
        <fullName evidence="20">Calcium-activated potassium channel subunit alpha-3</fullName>
    </alternativeName>
    <alternativeName>
        <fullName evidence="19">Slowpoke homolog 3</fullName>
    </alternativeName>
</protein>
<evidence type="ECO:0000256" key="9">
    <source>
        <dbReference type="ARBA" id="ARBA00022882"/>
    </source>
</evidence>
<feature type="compositionally biased region" description="Acidic residues" evidence="21">
    <location>
        <begin position="1082"/>
        <end position="1091"/>
    </location>
</feature>
<dbReference type="FunFam" id="3.40.50.720:FF:000403">
    <property type="entry name" value="Potassium calcium-activated channel subfamily U member 1"/>
    <property type="match status" value="1"/>
</dbReference>
<evidence type="ECO:0000256" key="15">
    <source>
        <dbReference type="ARBA" id="ARBA00029579"/>
    </source>
</evidence>
<organism evidence="24 25">
    <name type="scientific">Sarcophilus harrisii</name>
    <name type="common">Tasmanian devil</name>
    <name type="synonym">Sarcophilus laniarius</name>
    <dbReference type="NCBI Taxonomy" id="9305"/>
    <lineage>
        <taxon>Eukaryota</taxon>
        <taxon>Metazoa</taxon>
        <taxon>Chordata</taxon>
        <taxon>Craniata</taxon>
        <taxon>Vertebrata</taxon>
        <taxon>Euteleostomi</taxon>
        <taxon>Mammalia</taxon>
        <taxon>Metatheria</taxon>
        <taxon>Dasyuromorphia</taxon>
        <taxon>Dasyuridae</taxon>
        <taxon>Sarcophilus</taxon>
    </lineage>
</organism>
<feature type="domain" description="RCK N-terminal" evidence="23">
    <location>
        <begin position="717"/>
        <end position="895"/>
    </location>
</feature>
<dbReference type="SUPFAM" id="SSF81324">
    <property type="entry name" value="Voltage-gated potassium channels"/>
    <property type="match status" value="1"/>
</dbReference>
<evidence type="ECO:0000256" key="13">
    <source>
        <dbReference type="ARBA" id="ARBA00023136"/>
    </source>
</evidence>
<evidence type="ECO:0000256" key="3">
    <source>
        <dbReference type="ARBA" id="ARBA00022448"/>
    </source>
</evidence>
<dbReference type="InterPro" id="IPR047871">
    <property type="entry name" value="K_chnl_Slo-like"/>
</dbReference>
<evidence type="ECO:0000256" key="16">
    <source>
        <dbReference type="ARBA" id="ARBA00034430"/>
    </source>
</evidence>
<keyword evidence="10" id="KW-0630">Potassium</keyword>
<evidence type="ECO:0000256" key="1">
    <source>
        <dbReference type="ARBA" id="ARBA00004651"/>
    </source>
</evidence>
<evidence type="ECO:0000256" key="12">
    <source>
        <dbReference type="ARBA" id="ARBA00023065"/>
    </source>
</evidence>
<sequence length="1179" mass="133826">MTCPIEVQQAFILSSLVTFLSGLVILFIGRLVRIISTKCHCFKGLSISDRIKMKHLKMSQFYGIFRKRIDMLLSAQTFVGRVLMILVFLLSIGSLVIYFINSADPVGSCSGIEDKTLPIDLLFNAFFAFYFGLRFVAADNKIKFWLEMNSLVDMFTIPPTFVSYYLNINWLGLRFLRSLRLLELPQILQYLRAIKTSSSVKFSQLLSIVVSTWFTAAGFLHLVENSGDPWLKGRNSQIMSYFEAFYLVIATTSTVGFGDVVAKTALGRTFIICFIIMSLILFANYAPELMETFAKGKKYSHSYEVVRGRKFIVVCGNITVESVTAFLRNFLQPKAGEMNIEIIFLGETLPSLELETILKLYLAYTSFFYGSALKMEDLKRVAVEYAEACLILANPLCADSYIEDTSNIMRVLSIKNYYPKTRVIIQILQSHNKYYLPKIPNWDWCSGDNVICFAELNLGFIAQGCLVPGLATFLTSLFVEQTKKIIPKQPWQKYFLDGLSNNIVTHVLSNDFEGMSFPEVSRLCFVKLHIMLIAIEYKANATGIRSLMLNPPALIKVNRNTTGFFIAKSVEEVRRAYFYCISCHSDVNSPELIGRCGCGIKKGRQINASTPVLNLRNFPKTRTREKEGYESPKRLSRKSSTLSNFIFRKIAPRKVMDDLTKEMQVKFPSFKERDLTTLESDMKNDLFDNSGMFHWCKSVPLENIILKHIELDAVKFQNHIVVCVFGDSQSPLLGLRNFVMPLRTSNYTFKELKDIVFIGALDYLQREWRFLRHFPKLYILPGSALYPGDLIAANIRECSMCAILSNQSKLSSDQTLVDAESILATLNIGSLRVSSNQSNLDISERCSRHTPYSSFQEKFRRIPIITELKNPSNIHFIEQLSGMHGGLLGTSLHLSTSFSTGAVFSDSFLDSLLATAFYNYRVLELLQMLVTGGLSYEMEPNDEKDCDNFHDSIYSLLIGRGRCKLALLSLNQTMLLELPARDTFGEVFCGSLDNFGILCLGIYRLIDEEIQNPTQRRFVITRPDNDFKLQPTDLLFCAIPFNIAHYSESCTIIKSVSESKSKISSYNIRGSEVLHGKRIEDEEKEQEEMIEEGERRGRRPPKRGIALETGDLEEDEEAQAQAAASYNRHSIVRISMLCKSLFLAMEAEAKKTLPTQPDSKKQQPRRETVIHKSLSLGDQ</sequence>
<evidence type="ECO:0000256" key="18">
    <source>
        <dbReference type="ARBA" id="ARBA00072463"/>
    </source>
</evidence>
<dbReference type="GeneID" id="100915819"/>
<feature type="region of interest" description="Disordered" evidence="21">
    <location>
        <begin position="1077"/>
        <end position="1104"/>
    </location>
</feature>
<dbReference type="GO" id="GO:0005267">
    <property type="term" value="F:potassium channel activity"/>
    <property type="evidence" value="ECO:0007669"/>
    <property type="project" value="UniProtKB-KW"/>
</dbReference>
<dbReference type="HOGENOM" id="CLU_006846_0_0_1"/>
<dbReference type="eggNOG" id="KOG1420">
    <property type="taxonomic scope" value="Eukaryota"/>
</dbReference>
<dbReference type="PANTHER" id="PTHR10027">
    <property type="entry name" value="CALCIUM-ACTIVATED POTASSIUM CHANNEL ALPHA CHAIN"/>
    <property type="match status" value="1"/>
</dbReference>
<keyword evidence="11 22" id="KW-1133">Transmembrane helix</keyword>
<comment type="similarity">
    <text evidence="2">Belongs to the potassium channel family. Calcium-activated (TC 1.A.1.3) subfamily. KCa1.1/KCNMA1 sub-subfamily.</text>
</comment>
<dbReference type="PROSITE" id="PS51201">
    <property type="entry name" value="RCK_N"/>
    <property type="match status" value="2"/>
</dbReference>
<evidence type="ECO:0000256" key="6">
    <source>
        <dbReference type="ARBA" id="ARBA00022692"/>
    </source>
</evidence>
<keyword evidence="3" id="KW-0813">Transport</keyword>
<evidence type="ECO:0000256" key="2">
    <source>
        <dbReference type="ARBA" id="ARBA00008648"/>
    </source>
</evidence>
<name>G3WCR5_SARHA</name>
<evidence type="ECO:0000256" key="5">
    <source>
        <dbReference type="ARBA" id="ARBA00022538"/>
    </source>
</evidence>
<dbReference type="FunFam" id="3.40.50.720:FF:000005">
    <property type="entry name" value="calcium-activated potassium channel subunit alpha-1 isoform X6"/>
    <property type="match status" value="1"/>
</dbReference>
<dbReference type="STRING" id="9305.ENSSHAP00000013220"/>
<keyword evidence="13 22" id="KW-0472">Membrane</keyword>
<feature type="transmembrane region" description="Helical" evidence="22">
    <location>
        <begin position="243"/>
        <end position="262"/>
    </location>
</feature>
<feature type="domain" description="RCK N-terminal" evidence="23">
    <location>
        <begin position="309"/>
        <end position="451"/>
    </location>
</feature>
<feature type="transmembrane region" description="Helical" evidence="22">
    <location>
        <begin position="121"/>
        <end position="138"/>
    </location>
</feature>
<keyword evidence="8" id="KW-0106">Calcium</keyword>
<proteinExistence type="inferred from homology"/>
<feature type="compositionally biased region" description="Basic and acidic residues" evidence="21">
    <location>
        <begin position="1158"/>
        <end position="1170"/>
    </location>
</feature>
<evidence type="ECO:0000313" key="24">
    <source>
        <dbReference type="Ensembl" id="ENSSHAP00000013220.2"/>
    </source>
</evidence>
<keyword evidence="9" id="KW-0851">Voltage-gated channel</keyword>
<feature type="transmembrane region" description="Helical" evidence="22">
    <location>
        <begin position="78"/>
        <end position="101"/>
    </location>
</feature>
<evidence type="ECO:0000259" key="23">
    <source>
        <dbReference type="PROSITE" id="PS51201"/>
    </source>
</evidence>
<dbReference type="InterPro" id="IPR003148">
    <property type="entry name" value="RCK_N"/>
</dbReference>
<evidence type="ECO:0000256" key="14">
    <source>
        <dbReference type="ARBA" id="ARBA00023303"/>
    </source>
</evidence>
<evidence type="ECO:0000256" key="22">
    <source>
        <dbReference type="SAM" id="Phobius"/>
    </source>
</evidence>
<dbReference type="Ensembl" id="ENSSHAT00000013329.2">
    <property type="protein sequence ID" value="ENSSHAP00000013220.2"/>
    <property type="gene ID" value="ENSSHAG00000011303.2"/>
</dbReference>
<evidence type="ECO:0000256" key="7">
    <source>
        <dbReference type="ARBA" id="ARBA00022826"/>
    </source>
</evidence>
<feature type="transmembrane region" description="Helical" evidence="22">
    <location>
        <begin position="202"/>
        <end position="223"/>
    </location>
</feature>
<evidence type="ECO:0000256" key="4">
    <source>
        <dbReference type="ARBA" id="ARBA00022475"/>
    </source>
</evidence>
<dbReference type="InterPro" id="IPR036291">
    <property type="entry name" value="NAD(P)-bd_dom_sf"/>
</dbReference>
<dbReference type="InterPro" id="IPR005821">
    <property type="entry name" value="Ion_trans_dom"/>
</dbReference>
<evidence type="ECO:0000256" key="20">
    <source>
        <dbReference type="ARBA" id="ARBA00080924"/>
    </source>
</evidence>
<dbReference type="Gene3D" id="3.40.50.720">
    <property type="entry name" value="NAD(P)-binding Rossmann-like Domain"/>
    <property type="match status" value="2"/>
</dbReference>
<reference evidence="24" key="3">
    <citation type="submission" date="2025-09" db="UniProtKB">
        <authorList>
            <consortium name="Ensembl"/>
        </authorList>
    </citation>
    <scope>IDENTIFICATION</scope>
</reference>
<keyword evidence="7" id="KW-0631">Potassium channel</keyword>
<evidence type="ECO:0000256" key="11">
    <source>
        <dbReference type="ARBA" id="ARBA00022989"/>
    </source>
</evidence>
<dbReference type="PRINTS" id="PR01449">
    <property type="entry name" value="BKCHANNELA"/>
</dbReference>
<evidence type="ECO:0000256" key="17">
    <source>
        <dbReference type="ARBA" id="ARBA00058651"/>
    </source>
</evidence>
<comment type="subcellular location">
    <subcellularLocation>
        <location evidence="1">Cell membrane</location>
        <topology evidence="1">Multi-pass membrane protein</topology>
    </subcellularLocation>
</comment>
<reference evidence="24" key="2">
    <citation type="submission" date="2025-08" db="UniProtKB">
        <authorList>
            <consortium name="Ensembl"/>
        </authorList>
    </citation>
    <scope>IDENTIFICATION</scope>
</reference>
<evidence type="ECO:0000313" key="25">
    <source>
        <dbReference type="Proteomes" id="UP000007648"/>
    </source>
</evidence>
<dbReference type="SUPFAM" id="SSF51735">
    <property type="entry name" value="NAD(P)-binding Rossmann-fold domains"/>
    <property type="match status" value="1"/>
</dbReference>
<dbReference type="FunFam" id="1.10.287.70:FF:000130">
    <property type="entry name" value="Potassium calcium-activated channel subfamily U member 1"/>
    <property type="match status" value="1"/>
</dbReference>
<dbReference type="Pfam" id="PF00520">
    <property type="entry name" value="Ion_trans"/>
    <property type="match status" value="1"/>
</dbReference>
<keyword evidence="6 22" id="KW-0812">Transmembrane</keyword>
<dbReference type="GeneTree" id="ENSGT00940000161817"/>
<keyword evidence="14" id="KW-0407">Ion channel</keyword>
<feature type="transmembrane region" description="Helical" evidence="22">
    <location>
        <begin position="269"/>
        <end position="287"/>
    </location>
</feature>
<dbReference type="InterPro" id="IPR048735">
    <property type="entry name" value="Slowpoke-like_C"/>
</dbReference>
<dbReference type="PANTHER" id="PTHR10027:SF23">
    <property type="entry name" value="POTASSIUM CHANNEL SUBFAMILY U MEMBER 1"/>
    <property type="match status" value="1"/>
</dbReference>
<dbReference type="GO" id="GO:0034702">
    <property type="term" value="C:monoatomic ion channel complex"/>
    <property type="evidence" value="ECO:0007669"/>
    <property type="project" value="UniProtKB-KW"/>
</dbReference>
<evidence type="ECO:0000256" key="19">
    <source>
        <dbReference type="ARBA" id="ARBA00075149"/>
    </source>
</evidence>
<dbReference type="Pfam" id="PF22614">
    <property type="entry name" value="Slo-like_RCK"/>
    <property type="match status" value="2"/>
</dbReference>
<evidence type="ECO:0000256" key="10">
    <source>
        <dbReference type="ARBA" id="ARBA00022958"/>
    </source>
</evidence>
<evidence type="ECO:0000256" key="8">
    <source>
        <dbReference type="ARBA" id="ARBA00022837"/>
    </source>
</evidence>
<evidence type="ECO:0000256" key="21">
    <source>
        <dbReference type="SAM" id="MobiDB-lite"/>
    </source>
</evidence>
<dbReference type="GO" id="GO:0036126">
    <property type="term" value="C:sperm flagellum"/>
    <property type="evidence" value="ECO:0007669"/>
    <property type="project" value="Ensembl"/>
</dbReference>
<dbReference type="OrthoDB" id="10035564at2759"/>
<keyword evidence="25" id="KW-1185">Reference proteome</keyword>
<feature type="transmembrane region" description="Helical" evidence="22">
    <location>
        <begin position="12"/>
        <end position="32"/>
    </location>
</feature>
<dbReference type="KEGG" id="shr:100915819"/>
<dbReference type="InterPro" id="IPR003929">
    <property type="entry name" value="K_chnl_BK_asu"/>
</dbReference>
<dbReference type="GO" id="GO:0005886">
    <property type="term" value="C:plasma membrane"/>
    <property type="evidence" value="ECO:0007669"/>
    <property type="project" value="UniProtKB-SubCell"/>
</dbReference>
<keyword evidence="5" id="KW-0633">Potassium transport</keyword>
<dbReference type="RefSeq" id="XP_031806542.1">
    <property type="nucleotide sequence ID" value="XM_031950682.1"/>
</dbReference>
<feature type="region of interest" description="Disordered" evidence="21">
    <location>
        <begin position="1151"/>
        <end position="1179"/>
    </location>
</feature>